<name>A0A915J8N9_ROMCU</name>
<evidence type="ECO:0000313" key="1">
    <source>
        <dbReference type="Proteomes" id="UP000887565"/>
    </source>
</evidence>
<dbReference type="AlphaFoldDB" id="A0A915J8N9"/>
<keyword evidence="1" id="KW-1185">Reference proteome</keyword>
<evidence type="ECO:0000313" key="2">
    <source>
        <dbReference type="WBParaSite" id="nRc.2.0.1.t22118-RA"/>
    </source>
</evidence>
<protein>
    <submittedName>
        <fullName evidence="2">Uncharacterized protein</fullName>
    </submittedName>
</protein>
<dbReference type="Proteomes" id="UP000887565">
    <property type="component" value="Unplaced"/>
</dbReference>
<dbReference type="WBParaSite" id="nRc.2.0.1.t22118-RA">
    <property type="protein sequence ID" value="nRc.2.0.1.t22118-RA"/>
    <property type="gene ID" value="nRc.2.0.1.g22118"/>
</dbReference>
<organism evidence="1 2">
    <name type="scientific">Romanomermis culicivorax</name>
    <name type="common">Nematode worm</name>
    <dbReference type="NCBI Taxonomy" id="13658"/>
    <lineage>
        <taxon>Eukaryota</taxon>
        <taxon>Metazoa</taxon>
        <taxon>Ecdysozoa</taxon>
        <taxon>Nematoda</taxon>
        <taxon>Enoplea</taxon>
        <taxon>Dorylaimia</taxon>
        <taxon>Mermithida</taxon>
        <taxon>Mermithoidea</taxon>
        <taxon>Mermithidae</taxon>
        <taxon>Romanomermis</taxon>
    </lineage>
</organism>
<proteinExistence type="predicted"/>
<sequence>MREERKTTEEKSGKIIPIATATKIKCNFGKIPTDNIGKIAKNIIKMTFDPSLAVSDVLQFKMLHT</sequence>
<reference evidence="2" key="1">
    <citation type="submission" date="2022-11" db="UniProtKB">
        <authorList>
            <consortium name="WormBaseParasite"/>
        </authorList>
    </citation>
    <scope>IDENTIFICATION</scope>
</reference>
<accession>A0A915J8N9</accession>